<dbReference type="InterPro" id="IPR007730">
    <property type="entry name" value="SPOR-like_dom"/>
</dbReference>
<feature type="region of interest" description="Disordered" evidence="1">
    <location>
        <begin position="33"/>
        <end position="152"/>
    </location>
</feature>
<dbReference type="HOGENOM" id="CLU_697792_0_0_0"/>
<feature type="region of interest" description="Disordered" evidence="1">
    <location>
        <begin position="221"/>
        <end position="262"/>
    </location>
</feature>
<dbReference type="Pfam" id="PF05036">
    <property type="entry name" value="SPOR"/>
    <property type="match status" value="2"/>
</dbReference>
<feature type="compositionally biased region" description="Low complexity" evidence="1">
    <location>
        <begin position="249"/>
        <end position="262"/>
    </location>
</feature>
<dbReference type="OrthoDB" id="71320at2"/>
<dbReference type="InterPro" id="IPR036680">
    <property type="entry name" value="SPOR-like_sf"/>
</dbReference>
<evidence type="ECO:0000259" key="2">
    <source>
        <dbReference type="PROSITE" id="PS51724"/>
    </source>
</evidence>
<dbReference type="PROSITE" id="PS51724">
    <property type="entry name" value="SPOR"/>
    <property type="match status" value="2"/>
</dbReference>
<dbReference type="SUPFAM" id="SSF110997">
    <property type="entry name" value="Sporulation related repeat"/>
    <property type="match status" value="2"/>
</dbReference>
<name>E8U8C9_DEIML</name>
<dbReference type="AlphaFoldDB" id="E8U8C9"/>
<feature type="compositionally biased region" description="Low complexity" evidence="1">
    <location>
        <begin position="101"/>
        <end position="134"/>
    </location>
</feature>
<reference evidence="4" key="2">
    <citation type="submission" date="2011-01" db="EMBL/GenBank/DDBJ databases">
        <title>The complete genome of Deinococcus maricopensis DSM 21211.</title>
        <authorList>
            <consortium name="US DOE Joint Genome Institute (JGI-PGF)"/>
            <person name="Lucas S."/>
            <person name="Copeland A."/>
            <person name="Lapidus A."/>
            <person name="Goodwin L."/>
            <person name="Pitluck S."/>
            <person name="Kyrpides N."/>
            <person name="Mavromatis K."/>
            <person name="Pagani I."/>
            <person name="Ivanova N."/>
            <person name="Ovchinnikova G."/>
            <person name="Zeytun A."/>
            <person name="Detter J.C."/>
            <person name="Han C."/>
            <person name="Land M."/>
            <person name="Hauser L."/>
            <person name="Markowitz V."/>
            <person name="Cheng J.-F."/>
            <person name="Hugenholtz P."/>
            <person name="Woyke T."/>
            <person name="Wu D."/>
            <person name="Pukall R."/>
            <person name="Gehrich-Schroeter G."/>
            <person name="Brambilla E."/>
            <person name="Klenk H.-P."/>
            <person name="Eisen J.A."/>
        </authorList>
    </citation>
    <scope>NUCLEOTIDE SEQUENCE [LARGE SCALE GENOMIC DNA]</scope>
    <source>
        <strain evidence="4">DSM 21211 / LMG 22137 / NRRL B-23946 / LB-34</strain>
    </source>
</reference>
<dbReference type="eggNOG" id="COG3147">
    <property type="taxonomic scope" value="Bacteria"/>
</dbReference>
<accession>E8U8C9</accession>
<sequence length="331" mass="34190" precursor="true">MTFIKRRWPDLLIATLVVLLLFGFGTLLLGNNRSAPTATTEPTPETTTTEPTTTTATAPTTTPDTATGSDSTAAPSSTPEEQGTIPTAPVTDLPTIPAQPVTPDTTPTPPATTDETATATPEETPTPGTTSVTPRDGGAVATSDSRTPTRNDYRISLGTYANADDARAKLSGVTALGYTVYPIDIGSGVVAQVGPFADADRAQEALADIQRAAPGALVYRPRNAPATAPTENTGTTATTPSTPTPPEAATPAPETTPASPNTPVYLQVGAFNSVERAQTLVQQLRDLGYAPTVNAPAGGKVTVLVGPYTSGPLERTETRLGENGIEHFRVR</sequence>
<dbReference type="KEGG" id="dmr:Deima_1669"/>
<feature type="compositionally biased region" description="Low complexity" evidence="1">
    <location>
        <begin position="223"/>
        <end position="241"/>
    </location>
</feature>
<dbReference type="RefSeq" id="WP_013556823.1">
    <property type="nucleotide sequence ID" value="NC_014958.1"/>
</dbReference>
<dbReference type="STRING" id="709986.Deima_1669"/>
<feature type="compositionally biased region" description="Low complexity" evidence="1">
    <location>
        <begin position="33"/>
        <end position="80"/>
    </location>
</feature>
<feature type="domain" description="SPOR" evidence="2">
    <location>
        <begin position="147"/>
        <end position="223"/>
    </location>
</feature>
<organism evidence="3 4">
    <name type="scientific">Deinococcus maricopensis (strain DSM 21211 / LMG 22137 / NRRL B-23946 / LB-34)</name>
    <dbReference type="NCBI Taxonomy" id="709986"/>
    <lineage>
        <taxon>Bacteria</taxon>
        <taxon>Thermotogati</taxon>
        <taxon>Deinococcota</taxon>
        <taxon>Deinococci</taxon>
        <taxon>Deinococcales</taxon>
        <taxon>Deinococcaceae</taxon>
        <taxon>Deinococcus</taxon>
    </lineage>
</organism>
<evidence type="ECO:0000313" key="3">
    <source>
        <dbReference type="EMBL" id="ADV67318.1"/>
    </source>
</evidence>
<dbReference type="Gene3D" id="3.30.70.1070">
    <property type="entry name" value="Sporulation related repeat"/>
    <property type="match status" value="2"/>
</dbReference>
<dbReference type="Proteomes" id="UP000008635">
    <property type="component" value="Chromosome"/>
</dbReference>
<reference evidence="3 4" key="1">
    <citation type="journal article" date="2011" name="Stand. Genomic Sci.">
        <title>Complete genome sequence of Deinococcus maricopensis type strain (LB-34).</title>
        <authorList>
            <person name="Pukall R."/>
            <person name="Zeytun A."/>
            <person name="Lucas S."/>
            <person name="Lapidus A."/>
            <person name="Hammon N."/>
            <person name="Deshpande S."/>
            <person name="Nolan M."/>
            <person name="Cheng J.F."/>
            <person name="Pitluck S."/>
            <person name="Liolios K."/>
            <person name="Pagani I."/>
            <person name="Mikhailova N."/>
            <person name="Ivanova N."/>
            <person name="Mavromatis K."/>
            <person name="Pati A."/>
            <person name="Tapia R."/>
            <person name="Han C."/>
            <person name="Goodwin L."/>
            <person name="Chen A."/>
            <person name="Palaniappan K."/>
            <person name="Land M."/>
            <person name="Hauser L."/>
            <person name="Chang Y.J."/>
            <person name="Jeffries C.D."/>
            <person name="Brambilla E.M."/>
            <person name="Rohde M."/>
            <person name="Goker M."/>
            <person name="Detter J.C."/>
            <person name="Woyke T."/>
            <person name="Bristow J."/>
            <person name="Eisen J.A."/>
            <person name="Markowitz V."/>
            <person name="Hugenholtz P."/>
            <person name="Kyrpides N.C."/>
            <person name="Klenk H.P."/>
        </authorList>
    </citation>
    <scope>NUCLEOTIDE SEQUENCE [LARGE SCALE GENOMIC DNA]</scope>
    <source>
        <strain evidence="4">DSM 21211 / LMG 22137 / NRRL B-23946 / LB-34</strain>
    </source>
</reference>
<evidence type="ECO:0000313" key="4">
    <source>
        <dbReference type="Proteomes" id="UP000008635"/>
    </source>
</evidence>
<dbReference type="EMBL" id="CP002454">
    <property type="protein sequence ID" value="ADV67318.1"/>
    <property type="molecule type" value="Genomic_DNA"/>
</dbReference>
<feature type="domain" description="SPOR" evidence="2">
    <location>
        <begin position="258"/>
        <end position="331"/>
    </location>
</feature>
<keyword evidence="4" id="KW-1185">Reference proteome</keyword>
<protein>
    <submittedName>
        <fullName evidence="3">Sporulation domain-containing protein</fullName>
    </submittedName>
</protein>
<proteinExistence type="predicted"/>
<dbReference type="GO" id="GO:0042834">
    <property type="term" value="F:peptidoglycan binding"/>
    <property type="evidence" value="ECO:0007669"/>
    <property type="project" value="InterPro"/>
</dbReference>
<evidence type="ECO:0000256" key="1">
    <source>
        <dbReference type="SAM" id="MobiDB-lite"/>
    </source>
</evidence>
<gene>
    <name evidence="3" type="ordered locus">Deima_1669</name>
</gene>